<dbReference type="EMBL" id="AP018216">
    <property type="protein sequence ID" value="BAY68221.1"/>
    <property type="molecule type" value="Genomic_DNA"/>
</dbReference>
<proteinExistence type="predicted"/>
<sequence length="62" mass="7198">MPSITYNRTDSQQPQNVIIDGYVIRPGLHILSYEQLRLVREQIQHNSQLEYFVSQGVIKLIG</sequence>
<name>A0A1Z4KGW9_ANAVA</name>
<gene>
    <name evidence="1" type="ORF">NIES23_10050</name>
</gene>
<evidence type="ECO:0000313" key="1">
    <source>
        <dbReference type="EMBL" id="BAY68221.1"/>
    </source>
</evidence>
<reference evidence="1 2" key="1">
    <citation type="submission" date="2017-06" db="EMBL/GenBank/DDBJ databases">
        <title>Genome sequencing of cyanobaciteial culture collection at National Institute for Environmental Studies (NIES).</title>
        <authorList>
            <person name="Hirose Y."/>
            <person name="Shimura Y."/>
            <person name="Fujisawa T."/>
            <person name="Nakamura Y."/>
            <person name="Kawachi M."/>
        </authorList>
    </citation>
    <scope>NUCLEOTIDE SEQUENCE [LARGE SCALE GENOMIC DNA]</scope>
    <source>
        <strain evidence="1 2">NIES-23</strain>
    </source>
</reference>
<accession>A0A1Z4KGW9</accession>
<dbReference type="Proteomes" id="UP000217507">
    <property type="component" value="Chromosome"/>
</dbReference>
<dbReference type="AlphaFoldDB" id="A0A1Z4KGW9"/>
<organism evidence="1 2">
    <name type="scientific">Trichormus variabilis NIES-23</name>
    <dbReference type="NCBI Taxonomy" id="1973479"/>
    <lineage>
        <taxon>Bacteria</taxon>
        <taxon>Bacillati</taxon>
        <taxon>Cyanobacteriota</taxon>
        <taxon>Cyanophyceae</taxon>
        <taxon>Nostocales</taxon>
        <taxon>Nostocaceae</taxon>
        <taxon>Trichormus</taxon>
    </lineage>
</organism>
<protein>
    <submittedName>
        <fullName evidence="1">Uncharacterized protein</fullName>
    </submittedName>
</protein>
<evidence type="ECO:0000313" key="2">
    <source>
        <dbReference type="Proteomes" id="UP000217507"/>
    </source>
</evidence>